<evidence type="ECO:0000259" key="1">
    <source>
        <dbReference type="Pfam" id="PF00561"/>
    </source>
</evidence>
<dbReference type="RefSeq" id="WP_301414439.1">
    <property type="nucleotide sequence ID" value="NZ_CP098023.1"/>
</dbReference>
<reference evidence="2 3" key="1">
    <citation type="submission" date="2022-05" db="EMBL/GenBank/DDBJ databases">
        <title>Microbulbifer sp. nov., isolated from sponge.</title>
        <authorList>
            <person name="Gao L."/>
        </authorList>
    </citation>
    <scope>NUCLEOTIDE SEQUENCE [LARGE SCALE GENOMIC DNA]</scope>
    <source>
        <strain evidence="2 3">MI-G</strain>
    </source>
</reference>
<dbReference type="SUPFAM" id="SSF53474">
    <property type="entry name" value="alpha/beta-Hydrolases"/>
    <property type="match status" value="1"/>
</dbReference>
<dbReference type="Pfam" id="PF00561">
    <property type="entry name" value="Abhydrolase_1"/>
    <property type="match status" value="1"/>
</dbReference>
<name>A0ABY9E8B0_9GAMM</name>
<evidence type="ECO:0000313" key="2">
    <source>
        <dbReference type="EMBL" id="WKD48670.1"/>
    </source>
</evidence>
<dbReference type="InterPro" id="IPR000073">
    <property type="entry name" value="AB_hydrolase_1"/>
</dbReference>
<gene>
    <name evidence="2" type="ORF">M8T91_12185</name>
</gene>
<dbReference type="GO" id="GO:0016787">
    <property type="term" value="F:hydrolase activity"/>
    <property type="evidence" value="ECO:0007669"/>
    <property type="project" value="UniProtKB-KW"/>
</dbReference>
<dbReference type="PANTHER" id="PTHR43798:SF33">
    <property type="entry name" value="HYDROLASE, PUTATIVE (AFU_ORTHOLOGUE AFUA_2G14860)-RELATED"/>
    <property type="match status" value="1"/>
</dbReference>
<keyword evidence="2" id="KW-0378">Hydrolase</keyword>
<organism evidence="2 3">
    <name type="scientific">Microbulbifer spongiae</name>
    <dbReference type="NCBI Taxonomy" id="2944933"/>
    <lineage>
        <taxon>Bacteria</taxon>
        <taxon>Pseudomonadati</taxon>
        <taxon>Pseudomonadota</taxon>
        <taxon>Gammaproteobacteria</taxon>
        <taxon>Cellvibrionales</taxon>
        <taxon>Microbulbiferaceae</taxon>
        <taxon>Microbulbifer</taxon>
    </lineage>
</organism>
<dbReference type="PANTHER" id="PTHR43798">
    <property type="entry name" value="MONOACYLGLYCEROL LIPASE"/>
    <property type="match status" value="1"/>
</dbReference>
<dbReference type="EMBL" id="CP098023">
    <property type="protein sequence ID" value="WKD48670.1"/>
    <property type="molecule type" value="Genomic_DNA"/>
</dbReference>
<feature type="domain" description="AB hydrolase-1" evidence="1">
    <location>
        <begin position="23"/>
        <end position="129"/>
    </location>
</feature>
<accession>A0ABY9E8B0</accession>
<dbReference type="Proteomes" id="UP001321520">
    <property type="component" value="Chromosome"/>
</dbReference>
<dbReference type="InterPro" id="IPR050266">
    <property type="entry name" value="AB_hydrolase_sf"/>
</dbReference>
<dbReference type="Gene3D" id="3.40.50.1820">
    <property type="entry name" value="alpha/beta hydrolase"/>
    <property type="match status" value="1"/>
</dbReference>
<protein>
    <submittedName>
        <fullName evidence="2">Alpha/beta hydrolase</fullName>
    </submittedName>
</protein>
<keyword evidence="3" id="KW-1185">Reference proteome</keyword>
<dbReference type="InterPro" id="IPR029058">
    <property type="entry name" value="AB_hydrolase_fold"/>
</dbReference>
<sequence length="259" mass="29060">MQSHLIDLNGQITEYVLLGKTGPVIVLESGLGDTLEVWRQFIEKSDIQGRFCLYNRVGYGKSKSRNLKRDGLTIAKELKILLHGLRLEPPYILIGHSLGCAFVKIFAGLYADEVNGILLIDPMAAEMDELCRINAVKGWKQSKIKKFLASIFLSKGAKRELSYRETSLKQAKENKSIISPIPVTIISAGRGMAMYSKEIQYQWIHSHDLVAHSIPGCTHIITENSQHHIQIDQPEIIVKMLKKLLHTATANTAFQRAGR</sequence>
<evidence type="ECO:0000313" key="3">
    <source>
        <dbReference type="Proteomes" id="UP001321520"/>
    </source>
</evidence>
<proteinExistence type="predicted"/>